<dbReference type="AlphaFoldDB" id="A0A410JS68"/>
<evidence type="ECO:0000313" key="2">
    <source>
        <dbReference type="EMBL" id="QAR30931.1"/>
    </source>
</evidence>
<dbReference type="OrthoDB" id="9990471at2"/>
<organism evidence="2 3">
    <name type="scientific">Ornithobacterium rhinotracheale</name>
    <dbReference type="NCBI Taxonomy" id="28251"/>
    <lineage>
        <taxon>Bacteria</taxon>
        <taxon>Pseudomonadati</taxon>
        <taxon>Bacteroidota</taxon>
        <taxon>Flavobacteriia</taxon>
        <taxon>Flavobacteriales</taxon>
        <taxon>Weeksellaceae</taxon>
        <taxon>Ornithobacterium</taxon>
    </lineage>
</organism>
<proteinExistence type="predicted"/>
<protein>
    <submittedName>
        <fullName evidence="2">Uncharacterized protein</fullName>
    </submittedName>
</protein>
<gene>
    <name evidence="2" type="ORF">EQP59_06075</name>
</gene>
<dbReference type="EMBL" id="CP035107">
    <property type="protein sequence ID" value="QAR30931.1"/>
    <property type="molecule type" value="Genomic_DNA"/>
</dbReference>
<keyword evidence="1" id="KW-0732">Signal</keyword>
<name>A0A410JS68_ORNRH</name>
<dbReference type="RefSeq" id="WP_128501396.1">
    <property type="nucleotide sequence ID" value="NZ_CP035107.1"/>
</dbReference>
<feature type="chain" id="PRO_5019401532" evidence="1">
    <location>
        <begin position="21"/>
        <end position="225"/>
    </location>
</feature>
<dbReference type="Proteomes" id="UP000287701">
    <property type="component" value="Chromosome"/>
</dbReference>
<evidence type="ECO:0000313" key="3">
    <source>
        <dbReference type="Proteomes" id="UP000287701"/>
    </source>
</evidence>
<feature type="signal peptide" evidence="1">
    <location>
        <begin position="1"/>
        <end position="20"/>
    </location>
</feature>
<sequence>MNKKYILSALFMASSLGLYAQEQPGGVAINANDANATPQATLDIRGTLRVEKPDVYDGSSPAMPLFRNQRAGEGQKEIHANAEEKARSMYTFVMKITSEKTGYGFVKKYDTRIPVKDYLVFNTTANLYNATTNRAAELSKQKEWKNHELNPIAQIKVEPDSEQPDATWTIGADHKQGYPLDERNKYYWKIRLVAIDARYIATIGGLGTVQLNKESTGGFATNPLP</sequence>
<evidence type="ECO:0000256" key="1">
    <source>
        <dbReference type="SAM" id="SignalP"/>
    </source>
</evidence>
<reference evidence="2 3" key="1">
    <citation type="submission" date="2019-01" db="EMBL/GenBank/DDBJ databases">
        <title>Whole Genome of Ornithobacterium rhinotracheale FARPER-174b.</title>
        <authorList>
            <person name="Tataje-Lavanda L.A."/>
            <person name="Montalvan A."/>
            <person name="Montesinos R."/>
            <person name="Zimic M."/>
            <person name="Fernandez-Sanchez M."/>
            <person name="Fernandez-Diaz M."/>
        </authorList>
    </citation>
    <scope>NUCLEOTIDE SEQUENCE [LARGE SCALE GENOMIC DNA]</scope>
    <source>
        <strain evidence="2 3">FARPER-174b</strain>
    </source>
</reference>
<accession>A0A410JS68</accession>